<evidence type="ECO:0008006" key="4">
    <source>
        <dbReference type="Google" id="ProtNLM"/>
    </source>
</evidence>
<dbReference type="RefSeq" id="WP_138836891.1">
    <property type="nucleotide sequence ID" value="NZ_VCNI01000002.1"/>
</dbReference>
<feature type="chain" id="PRO_5046799804" description="Nuclear transport factor 2 family protein" evidence="1">
    <location>
        <begin position="21"/>
        <end position="155"/>
    </location>
</feature>
<evidence type="ECO:0000256" key="1">
    <source>
        <dbReference type="SAM" id="SignalP"/>
    </source>
</evidence>
<sequence length="155" mass="17999">MKTKASYLILFLAYFSFGQSDEVNDFFQPKETDSLYIKALENYIEQLEDSESKTVYIENENYLMRVPETIGGSEIVKLGLANRKAHFRKNKNQLTLVEVSPLTIEKGFFYITLVPYRAKLKGKKKMDLMYSHFHSTYFKFVEGKLVVHKTETGGI</sequence>
<protein>
    <recommendedName>
        <fullName evidence="4">Nuclear transport factor 2 family protein</fullName>
    </recommendedName>
</protein>
<evidence type="ECO:0000313" key="3">
    <source>
        <dbReference type="Proteomes" id="UP000751614"/>
    </source>
</evidence>
<evidence type="ECO:0000313" key="2">
    <source>
        <dbReference type="EMBL" id="TMU55094.1"/>
    </source>
</evidence>
<name>A0ABY2WJS7_9FLAO</name>
<dbReference type="EMBL" id="VCNI01000002">
    <property type="protein sequence ID" value="TMU55094.1"/>
    <property type="molecule type" value="Genomic_DNA"/>
</dbReference>
<proteinExistence type="predicted"/>
<reference evidence="2 3" key="1">
    <citation type="submission" date="2019-05" db="EMBL/GenBank/DDBJ databases">
        <title>Flagellimonas sp. AsT0115, sp. nov., isolated from a marine red algae, Asparagopsis taxiformis.</title>
        <authorList>
            <person name="Kim J."/>
            <person name="Jeong S.E."/>
            <person name="Jeon C.O."/>
        </authorList>
    </citation>
    <scope>NUCLEOTIDE SEQUENCE [LARGE SCALE GENOMIC DNA]</scope>
    <source>
        <strain evidence="2 3">AsT0115</strain>
    </source>
</reference>
<keyword evidence="1" id="KW-0732">Signal</keyword>
<dbReference type="Proteomes" id="UP000751614">
    <property type="component" value="Unassembled WGS sequence"/>
</dbReference>
<accession>A0ABY2WJS7</accession>
<gene>
    <name evidence="2" type="ORF">FGG15_12985</name>
</gene>
<keyword evidence="3" id="KW-1185">Reference proteome</keyword>
<feature type="signal peptide" evidence="1">
    <location>
        <begin position="1"/>
        <end position="20"/>
    </location>
</feature>
<comment type="caution">
    <text evidence="2">The sequence shown here is derived from an EMBL/GenBank/DDBJ whole genome shotgun (WGS) entry which is preliminary data.</text>
</comment>
<organism evidence="2 3">
    <name type="scientific">Flagellimonas algicola</name>
    <dbReference type="NCBI Taxonomy" id="2583815"/>
    <lineage>
        <taxon>Bacteria</taxon>
        <taxon>Pseudomonadati</taxon>
        <taxon>Bacteroidota</taxon>
        <taxon>Flavobacteriia</taxon>
        <taxon>Flavobacteriales</taxon>
        <taxon>Flavobacteriaceae</taxon>
        <taxon>Flagellimonas</taxon>
    </lineage>
</organism>